<dbReference type="Gene3D" id="1.10.260.40">
    <property type="entry name" value="lambda repressor-like DNA-binding domains"/>
    <property type="match status" value="1"/>
</dbReference>
<dbReference type="SUPFAM" id="SSF47413">
    <property type="entry name" value="lambda repressor-like DNA-binding domains"/>
    <property type="match status" value="1"/>
</dbReference>
<dbReference type="Proteomes" id="UP001073227">
    <property type="component" value="Unassembled WGS sequence"/>
</dbReference>
<reference evidence="1" key="1">
    <citation type="submission" date="2022-10" db="EMBL/GenBank/DDBJ databases">
        <title>Hoeflea sp. G2-23, isolated from marine algae.</title>
        <authorList>
            <person name="Kristyanto S."/>
            <person name="Kim J.M."/>
            <person name="Jeon C.O."/>
        </authorList>
    </citation>
    <scope>NUCLEOTIDE SEQUENCE</scope>
    <source>
        <strain evidence="1">G2-23</strain>
    </source>
</reference>
<accession>A0ABT3ZDH0</accession>
<dbReference type="InterPro" id="IPR010982">
    <property type="entry name" value="Lambda_DNA-bd_dom_sf"/>
</dbReference>
<name>A0ABT3ZDH0_9HYPH</name>
<protein>
    <submittedName>
        <fullName evidence="1">Helix-turn-helix domain-containing protein</fullName>
    </submittedName>
</protein>
<dbReference type="RefSeq" id="WP_267655281.1">
    <property type="nucleotide sequence ID" value="NZ_JAOVZR010000001.1"/>
</dbReference>
<keyword evidence="2" id="KW-1185">Reference proteome</keyword>
<evidence type="ECO:0000313" key="2">
    <source>
        <dbReference type="Proteomes" id="UP001073227"/>
    </source>
</evidence>
<organism evidence="1 2">
    <name type="scientific">Hoeflea algicola</name>
    <dbReference type="NCBI Taxonomy" id="2983763"/>
    <lineage>
        <taxon>Bacteria</taxon>
        <taxon>Pseudomonadati</taxon>
        <taxon>Pseudomonadota</taxon>
        <taxon>Alphaproteobacteria</taxon>
        <taxon>Hyphomicrobiales</taxon>
        <taxon>Rhizobiaceae</taxon>
        <taxon>Hoeflea</taxon>
    </lineage>
</organism>
<comment type="caution">
    <text evidence="1">The sequence shown here is derived from an EMBL/GenBank/DDBJ whole genome shotgun (WGS) entry which is preliminary data.</text>
</comment>
<gene>
    <name evidence="1" type="ORF">OEG84_19605</name>
</gene>
<sequence length="73" mass="8202">MKPAQSRMARSALRIGIKDLAETAKVSTNTITRFESGEVLRERTVEDIQRAYETAGVRFISEDGWIGTMIRDA</sequence>
<evidence type="ECO:0000313" key="1">
    <source>
        <dbReference type="EMBL" id="MCY0149844.1"/>
    </source>
</evidence>
<proteinExistence type="predicted"/>
<dbReference type="EMBL" id="JAOVZR010000001">
    <property type="protein sequence ID" value="MCY0149844.1"/>
    <property type="molecule type" value="Genomic_DNA"/>
</dbReference>